<dbReference type="AlphaFoldDB" id="A0A166AJY4"/>
<dbReference type="Proteomes" id="UP000077266">
    <property type="component" value="Unassembled WGS sequence"/>
</dbReference>
<sequence>MQGGGWLGWNGNGGLSSGGKSWGGSLQGPGASTPTFALSFPSVGMEAPKRLPSDVGVSSTHRPTRKSAKDSKSSFPDDIDDGAGPSNIPEETASSRPARRKIVVNDPPCEGCVSHGTRCLRQACDTDGKQVCRSCKEAKSACSLRQRKRRRVSSDAATTSKTT</sequence>
<evidence type="ECO:0000313" key="3">
    <source>
        <dbReference type="Proteomes" id="UP000077266"/>
    </source>
</evidence>
<proteinExistence type="predicted"/>
<evidence type="ECO:0000256" key="1">
    <source>
        <dbReference type="SAM" id="MobiDB-lite"/>
    </source>
</evidence>
<feature type="region of interest" description="Disordered" evidence="1">
    <location>
        <begin position="1"/>
        <end position="101"/>
    </location>
</feature>
<name>A0A166AJY4_EXIGL</name>
<gene>
    <name evidence="2" type="ORF">EXIGLDRAFT_70893</name>
</gene>
<protein>
    <submittedName>
        <fullName evidence="2">Uncharacterized protein</fullName>
    </submittedName>
</protein>
<evidence type="ECO:0000313" key="2">
    <source>
        <dbReference type="EMBL" id="KZV92629.1"/>
    </source>
</evidence>
<dbReference type="InParanoid" id="A0A166AJY4"/>
<organism evidence="2 3">
    <name type="scientific">Exidia glandulosa HHB12029</name>
    <dbReference type="NCBI Taxonomy" id="1314781"/>
    <lineage>
        <taxon>Eukaryota</taxon>
        <taxon>Fungi</taxon>
        <taxon>Dikarya</taxon>
        <taxon>Basidiomycota</taxon>
        <taxon>Agaricomycotina</taxon>
        <taxon>Agaricomycetes</taxon>
        <taxon>Auriculariales</taxon>
        <taxon>Exidiaceae</taxon>
        <taxon>Exidia</taxon>
    </lineage>
</organism>
<feature type="compositionally biased region" description="Gly residues" evidence="1">
    <location>
        <begin position="1"/>
        <end position="27"/>
    </location>
</feature>
<accession>A0A166AJY4</accession>
<keyword evidence="3" id="KW-1185">Reference proteome</keyword>
<reference evidence="2 3" key="1">
    <citation type="journal article" date="2016" name="Mol. Biol. Evol.">
        <title>Comparative Genomics of Early-Diverging Mushroom-Forming Fungi Provides Insights into the Origins of Lignocellulose Decay Capabilities.</title>
        <authorList>
            <person name="Nagy L.G."/>
            <person name="Riley R."/>
            <person name="Tritt A."/>
            <person name="Adam C."/>
            <person name="Daum C."/>
            <person name="Floudas D."/>
            <person name="Sun H."/>
            <person name="Yadav J.S."/>
            <person name="Pangilinan J."/>
            <person name="Larsson K.H."/>
            <person name="Matsuura K."/>
            <person name="Barry K."/>
            <person name="Labutti K."/>
            <person name="Kuo R."/>
            <person name="Ohm R.A."/>
            <person name="Bhattacharya S.S."/>
            <person name="Shirouzu T."/>
            <person name="Yoshinaga Y."/>
            <person name="Martin F.M."/>
            <person name="Grigoriev I.V."/>
            <person name="Hibbett D.S."/>
        </authorList>
    </citation>
    <scope>NUCLEOTIDE SEQUENCE [LARGE SCALE GENOMIC DNA]</scope>
    <source>
        <strain evidence="2 3">HHB12029</strain>
    </source>
</reference>
<dbReference type="EMBL" id="KV426005">
    <property type="protein sequence ID" value="KZV92629.1"/>
    <property type="molecule type" value="Genomic_DNA"/>
</dbReference>